<proteinExistence type="predicted"/>
<keyword evidence="3" id="KW-1185">Reference proteome</keyword>
<protein>
    <submittedName>
        <fullName evidence="2">Sigma-70 family RNA polymerase sigma factor</fullName>
    </submittedName>
</protein>
<feature type="region of interest" description="Disordered" evidence="1">
    <location>
        <begin position="90"/>
        <end position="113"/>
    </location>
</feature>
<dbReference type="Proteomes" id="UP000245802">
    <property type="component" value="Chromosome"/>
</dbReference>
<gene>
    <name evidence="2" type="ORF">C1280_33800</name>
</gene>
<dbReference type="AlphaFoldDB" id="A0A2Z3HD37"/>
<feature type="region of interest" description="Disordered" evidence="1">
    <location>
        <begin position="200"/>
        <end position="240"/>
    </location>
</feature>
<feature type="region of interest" description="Disordered" evidence="1">
    <location>
        <begin position="1"/>
        <end position="22"/>
    </location>
</feature>
<name>A0A2Z3HD37_9BACT</name>
<evidence type="ECO:0000313" key="3">
    <source>
        <dbReference type="Proteomes" id="UP000245802"/>
    </source>
</evidence>
<dbReference type="EMBL" id="CP025958">
    <property type="protein sequence ID" value="AWM41487.1"/>
    <property type="molecule type" value="Genomic_DNA"/>
</dbReference>
<reference evidence="2 3" key="1">
    <citation type="submission" date="2018-01" db="EMBL/GenBank/DDBJ databases">
        <title>G. obscuriglobus.</title>
        <authorList>
            <person name="Franke J."/>
            <person name="Blomberg W."/>
            <person name="Selmecki A."/>
        </authorList>
    </citation>
    <scope>NUCLEOTIDE SEQUENCE [LARGE SCALE GENOMIC DNA]</scope>
    <source>
        <strain evidence="2 3">DSM 5831</strain>
    </source>
</reference>
<accession>A0A2Z3HD37</accession>
<evidence type="ECO:0000256" key="1">
    <source>
        <dbReference type="SAM" id="MobiDB-lite"/>
    </source>
</evidence>
<organism evidence="2 3">
    <name type="scientific">Gemmata obscuriglobus</name>
    <dbReference type="NCBI Taxonomy" id="114"/>
    <lineage>
        <taxon>Bacteria</taxon>
        <taxon>Pseudomonadati</taxon>
        <taxon>Planctomycetota</taxon>
        <taxon>Planctomycetia</taxon>
        <taxon>Gemmatales</taxon>
        <taxon>Gemmataceae</taxon>
        <taxon>Gemmata</taxon>
    </lineage>
</organism>
<evidence type="ECO:0000313" key="2">
    <source>
        <dbReference type="EMBL" id="AWM41487.1"/>
    </source>
</evidence>
<dbReference type="KEGG" id="gog:C1280_33800"/>
<sequence>MMNSFGPRGTRKPLTQNETARDTGREFAQLFGPVIYTLARKQGFGDAVAADLVREVLMRAARDDGRIEDHSAPDTIHARLITTTRSAMADVGSVKDDRPRRGGAAGATAPFGRDLTPDLNADWEREFQRQLAMRAMGRVKRELSPLDWQAFWRTEVDGRAGAAVGRELGMTPGAVYVTKCRVQMRLREEMRRLRLEAESWGSTTARADGGQDLDRTRPPNRPPETSLAPSAIDSEDIDRTPLHVPSFSTLGCNCSGFD</sequence>